<evidence type="ECO:0000256" key="1">
    <source>
        <dbReference type="SAM" id="SignalP"/>
    </source>
</evidence>
<dbReference type="Proteomes" id="UP000002247">
    <property type="component" value="Chromosome"/>
</dbReference>
<keyword evidence="3" id="KW-1185">Reference proteome</keyword>
<evidence type="ECO:0000313" key="3">
    <source>
        <dbReference type="Proteomes" id="UP000002247"/>
    </source>
</evidence>
<accession>D6Z9L0</accession>
<dbReference type="RefSeq" id="WP_013136993.1">
    <property type="nucleotide sequence ID" value="NC_014168.1"/>
</dbReference>
<dbReference type="STRING" id="640132.Srot_0044"/>
<keyword evidence="1" id="KW-0732">Signal</keyword>
<reference evidence="2 3" key="1">
    <citation type="journal article" date="2010" name="Stand. Genomic Sci.">
        <title>Complete genome sequence of Segniliparus rotundus type strain (CDC 1076).</title>
        <authorList>
            <person name="Sikorski J."/>
            <person name="Lapidus A."/>
            <person name="Copeland A."/>
            <person name="Misra M."/>
            <person name="Glavina Del Rio T."/>
            <person name="Nolan M."/>
            <person name="Lucas S."/>
            <person name="Chen F."/>
            <person name="Tice H."/>
            <person name="Cheng J.F."/>
            <person name="Jando M."/>
            <person name="Schneider S."/>
            <person name="Bruce D."/>
            <person name="Goodwin L."/>
            <person name="Pitluck S."/>
            <person name="Liolios K."/>
            <person name="Mikhailova N."/>
            <person name="Pati A."/>
            <person name="Ivanova N."/>
            <person name="Mavromatis K."/>
            <person name="Chen A."/>
            <person name="Palaniappan K."/>
            <person name="Chertkov O."/>
            <person name="Land M."/>
            <person name="Hauser L."/>
            <person name="Chang Y.J."/>
            <person name="Jeffries C.D."/>
            <person name="Brettin T."/>
            <person name="Detter J.C."/>
            <person name="Han C."/>
            <person name="Rohde M."/>
            <person name="Goker M."/>
            <person name="Bristow J."/>
            <person name="Eisen J.A."/>
            <person name="Markowitz V."/>
            <person name="Hugenholtz P."/>
            <person name="Kyrpides N.C."/>
            <person name="Klenk H.P."/>
        </authorList>
    </citation>
    <scope>NUCLEOTIDE SEQUENCE [LARGE SCALE GENOMIC DNA]</scope>
    <source>
        <strain evidence="3">ATCC BAA-972 / CDC 1076 / CIP 108378 / DSM 44985 / JCM 13578</strain>
    </source>
</reference>
<dbReference type="PROSITE" id="PS51257">
    <property type="entry name" value="PROKAR_LIPOPROTEIN"/>
    <property type="match status" value="1"/>
</dbReference>
<dbReference type="AlphaFoldDB" id="D6Z9L0"/>
<feature type="signal peptide" evidence="1">
    <location>
        <begin position="1"/>
        <end position="20"/>
    </location>
</feature>
<dbReference type="EMBL" id="CP001958">
    <property type="protein sequence ID" value="ADG96537.1"/>
    <property type="molecule type" value="Genomic_DNA"/>
</dbReference>
<name>D6Z9L0_SEGRD</name>
<dbReference type="HOGENOM" id="CLU_2755573_0_0_11"/>
<evidence type="ECO:0000313" key="2">
    <source>
        <dbReference type="EMBL" id="ADG96537.1"/>
    </source>
</evidence>
<sequence length="70" mass="7199">MSARKLMAGAVAVVVVIAAAGCGASNEQINPPEPQVWRLPIADGRKVVCVSISNSSNTAMSLSCDWGNAK</sequence>
<proteinExistence type="predicted"/>
<organism evidence="2 3">
    <name type="scientific">Segniliparus rotundus (strain ATCC BAA-972 / CDC 1076 / CIP 108378 / DSM 44985 / JCM 13578)</name>
    <dbReference type="NCBI Taxonomy" id="640132"/>
    <lineage>
        <taxon>Bacteria</taxon>
        <taxon>Bacillati</taxon>
        <taxon>Actinomycetota</taxon>
        <taxon>Actinomycetes</taxon>
        <taxon>Mycobacteriales</taxon>
        <taxon>Segniliparaceae</taxon>
        <taxon>Segniliparus</taxon>
    </lineage>
</organism>
<dbReference type="KEGG" id="srt:Srot_0044"/>
<feature type="chain" id="PRO_5003091736" evidence="1">
    <location>
        <begin position="21"/>
        <end position="70"/>
    </location>
</feature>
<gene>
    <name evidence="2" type="ordered locus">Srot_0044</name>
</gene>
<protein>
    <submittedName>
        <fullName evidence="2">Uncharacterized protein</fullName>
    </submittedName>
</protein>